<organism evidence="1">
    <name type="scientific">Octopus bimaculoides</name>
    <name type="common">California two-spotted octopus</name>
    <dbReference type="NCBI Taxonomy" id="37653"/>
    <lineage>
        <taxon>Eukaryota</taxon>
        <taxon>Metazoa</taxon>
        <taxon>Spiralia</taxon>
        <taxon>Lophotrochozoa</taxon>
        <taxon>Mollusca</taxon>
        <taxon>Cephalopoda</taxon>
        <taxon>Coleoidea</taxon>
        <taxon>Octopodiformes</taxon>
        <taxon>Octopoda</taxon>
        <taxon>Incirrata</taxon>
        <taxon>Octopodidae</taxon>
        <taxon>Octopus</taxon>
    </lineage>
</organism>
<proteinExistence type="predicted"/>
<dbReference type="AlphaFoldDB" id="A0A0L8FV16"/>
<protein>
    <submittedName>
        <fullName evidence="1">Uncharacterized protein</fullName>
    </submittedName>
</protein>
<name>A0A0L8FV16_OCTBM</name>
<evidence type="ECO:0000313" key="1">
    <source>
        <dbReference type="EMBL" id="KOF68240.1"/>
    </source>
</evidence>
<gene>
    <name evidence="1" type="ORF">OCBIM_22007771mg</name>
</gene>
<dbReference type="EMBL" id="KQ426456">
    <property type="protein sequence ID" value="KOF68240.1"/>
    <property type="molecule type" value="Genomic_DNA"/>
</dbReference>
<reference evidence="1" key="1">
    <citation type="submission" date="2015-07" db="EMBL/GenBank/DDBJ databases">
        <title>MeaNS - Measles Nucleotide Surveillance Program.</title>
        <authorList>
            <person name="Tran T."/>
            <person name="Druce J."/>
        </authorList>
    </citation>
    <scope>NUCLEOTIDE SEQUENCE</scope>
    <source>
        <strain evidence="1">UCB-OBI-ISO-001</strain>
        <tissue evidence="1">Gonad</tissue>
    </source>
</reference>
<sequence length="63" mass="7450">MAVCTTHMYNSCTYILSLNTTKQSCYTHSYSPNTHTHHKYLQHAYTHNQIYLHKNTHSHINTK</sequence>
<accession>A0A0L8FV16</accession>